<dbReference type="GO" id="GO:0005829">
    <property type="term" value="C:cytosol"/>
    <property type="evidence" value="ECO:0007669"/>
    <property type="project" value="TreeGrafter"/>
</dbReference>
<dbReference type="PRINTS" id="PR00983">
    <property type="entry name" value="TRNASYNTHCYS"/>
</dbReference>
<accession>A0A381V110</accession>
<evidence type="ECO:0000256" key="1">
    <source>
        <dbReference type="ARBA" id="ARBA00022598"/>
    </source>
</evidence>
<dbReference type="SUPFAM" id="SSF52374">
    <property type="entry name" value="Nucleotidylyl transferase"/>
    <property type="match status" value="1"/>
</dbReference>
<dbReference type="EMBL" id="UINC01007497">
    <property type="protein sequence ID" value="SVA33651.1"/>
    <property type="molecule type" value="Genomic_DNA"/>
</dbReference>
<protein>
    <recommendedName>
        <fullName evidence="4">tRNA synthetases class I catalytic domain-containing protein</fullName>
    </recommendedName>
</protein>
<keyword evidence="3" id="KW-0067">ATP-binding</keyword>
<reference evidence="5" key="1">
    <citation type="submission" date="2018-05" db="EMBL/GenBank/DDBJ databases">
        <authorList>
            <person name="Lanie J.A."/>
            <person name="Ng W.-L."/>
            <person name="Kazmierczak K.M."/>
            <person name="Andrzejewski T.M."/>
            <person name="Davidsen T.M."/>
            <person name="Wayne K.J."/>
            <person name="Tettelin H."/>
            <person name="Glass J.I."/>
            <person name="Rusch D."/>
            <person name="Podicherti R."/>
            <person name="Tsui H.-C.T."/>
            <person name="Winkler M.E."/>
        </authorList>
    </citation>
    <scope>NUCLEOTIDE SEQUENCE</scope>
</reference>
<gene>
    <name evidence="5" type="ORF">METZ01_LOCUS86505</name>
</gene>
<dbReference type="Pfam" id="PF01406">
    <property type="entry name" value="tRNA-synt_1e"/>
    <property type="match status" value="1"/>
</dbReference>
<sequence length="222" mass="25288">MVKDYKVNMYVCGITPYAPSHLGHAMCAVVFDIVRRYLEFRGVQVRHIQNFTDIDDKMIVAASDEGIEVSALAERNIRSYLEELHTLNVLPATEFPRATEEIESIIEIISGLIQNDFAYEVDGDVYFRVRNDNDYGKLSNRNLEDLVAGARLEVDEIKEYPGDFALWKSHKKGEPSWESPWGKGRPGWHIECSAMSITYLDESIDIHGGGLDLVFPHHENEI</sequence>
<evidence type="ECO:0000256" key="3">
    <source>
        <dbReference type="ARBA" id="ARBA00022840"/>
    </source>
</evidence>
<dbReference type="InterPro" id="IPR024909">
    <property type="entry name" value="Cys-tRNA/MSH_ligase"/>
</dbReference>
<dbReference type="PANTHER" id="PTHR10890">
    <property type="entry name" value="CYSTEINYL-TRNA SYNTHETASE"/>
    <property type="match status" value="1"/>
</dbReference>
<feature type="domain" description="tRNA synthetases class I catalytic" evidence="4">
    <location>
        <begin position="3"/>
        <end position="222"/>
    </location>
</feature>
<dbReference type="InterPro" id="IPR032678">
    <property type="entry name" value="tRNA-synt_1_cat_dom"/>
</dbReference>
<keyword evidence="2" id="KW-0547">Nucleotide-binding</keyword>
<dbReference type="AlphaFoldDB" id="A0A381V110"/>
<name>A0A381V110_9ZZZZ</name>
<dbReference type="GO" id="GO:0006423">
    <property type="term" value="P:cysteinyl-tRNA aminoacylation"/>
    <property type="evidence" value="ECO:0007669"/>
    <property type="project" value="TreeGrafter"/>
</dbReference>
<dbReference type="GO" id="GO:0005524">
    <property type="term" value="F:ATP binding"/>
    <property type="evidence" value="ECO:0007669"/>
    <property type="project" value="UniProtKB-KW"/>
</dbReference>
<dbReference type="Gene3D" id="3.40.50.620">
    <property type="entry name" value="HUPs"/>
    <property type="match status" value="1"/>
</dbReference>
<feature type="non-terminal residue" evidence="5">
    <location>
        <position position="222"/>
    </location>
</feature>
<keyword evidence="1" id="KW-0436">Ligase</keyword>
<dbReference type="InterPro" id="IPR014729">
    <property type="entry name" value="Rossmann-like_a/b/a_fold"/>
</dbReference>
<proteinExistence type="predicted"/>
<evidence type="ECO:0000313" key="5">
    <source>
        <dbReference type="EMBL" id="SVA33651.1"/>
    </source>
</evidence>
<organism evidence="5">
    <name type="scientific">marine metagenome</name>
    <dbReference type="NCBI Taxonomy" id="408172"/>
    <lineage>
        <taxon>unclassified sequences</taxon>
        <taxon>metagenomes</taxon>
        <taxon>ecological metagenomes</taxon>
    </lineage>
</organism>
<dbReference type="GO" id="GO:0004817">
    <property type="term" value="F:cysteine-tRNA ligase activity"/>
    <property type="evidence" value="ECO:0007669"/>
    <property type="project" value="TreeGrafter"/>
</dbReference>
<dbReference type="PANTHER" id="PTHR10890:SF3">
    <property type="entry name" value="CYSTEINE--TRNA LIGASE, CYTOPLASMIC"/>
    <property type="match status" value="1"/>
</dbReference>
<evidence type="ECO:0000256" key="2">
    <source>
        <dbReference type="ARBA" id="ARBA00022741"/>
    </source>
</evidence>
<evidence type="ECO:0000259" key="4">
    <source>
        <dbReference type="Pfam" id="PF01406"/>
    </source>
</evidence>